<name>A0ABT8KQ43_9BACT</name>
<keyword evidence="1" id="KW-0472">Membrane</keyword>
<keyword evidence="1" id="KW-0812">Transmembrane</keyword>
<reference evidence="2" key="1">
    <citation type="submission" date="2023-06" db="EMBL/GenBank/DDBJ databases">
        <title>Genomic of Parafulvivirga corallium.</title>
        <authorList>
            <person name="Wang G."/>
        </authorList>
    </citation>
    <scope>NUCLEOTIDE SEQUENCE</scope>
    <source>
        <strain evidence="2">BMA10</strain>
    </source>
</reference>
<protein>
    <submittedName>
        <fullName evidence="2">SCO family protein</fullName>
    </submittedName>
</protein>
<evidence type="ECO:0000313" key="2">
    <source>
        <dbReference type="EMBL" id="MDN5202835.1"/>
    </source>
</evidence>
<dbReference type="SUPFAM" id="SSF52833">
    <property type="entry name" value="Thioredoxin-like"/>
    <property type="match status" value="1"/>
</dbReference>
<dbReference type="RefSeq" id="WP_346752854.1">
    <property type="nucleotide sequence ID" value="NZ_JAUJEA010000005.1"/>
</dbReference>
<sequence>MRKVTKVVVLIITLLVPVIIYIFLKTFGTNQYDLPIFYEQGVISSSSVDCSYAEGKVHTIPDFELFAGNGEILTGTSIQDHFSVFHFFKSTNSKENKDVSFELARVQDAFSEPQLKILSIAIDSVDQEGNQFYRNVNSENKSNWIFLNGDKSEIQKLLNCGFVIWDHPTKRDDSFPLVLIDKEKRIRGYYDGGSRKEVDRLILEINVLLN</sequence>
<feature type="transmembrane region" description="Helical" evidence="1">
    <location>
        <begin position="7"/>
        <end position="24"/>
    </location>
</feature>
<keyword evidence="3" id="KW-1185">Reference proteome</keyword>
<dbReference type="Gene3D" id="3.40.30.10">
    <property type="entry name" value="Glutaredoxin"/>
    <property type="match status" value="1"/>
</dbReference>
<evidence type="ECO:0000256" key="1">
    <source>
        <dbReference type="SAM" id="Phobius"/>
    </source>
</evidence>
<dbReference type="EMBL" id="JAUJEA010000005">
    <property type="protein sequence ID" value="MDN5202835.1"/>
    <property type="molecule type" value="Genomic_DNA"/>
</dbReference>
<dbReference type="Proteomes" id="UP001172082">
    <property type="component" value="Unassembled WGS sequence"/>
</dbReference>
<gene>
    <name evidence="2" type="ORF">QQ008_15705</name>
</gene>
<dbReference type="InterPro" id="IPR036249">
    <property type="entry name" value="Thioredoxin-like_sf"/>
</dbReference>
<organism evidence="2 3">
    <name type="scientific">Splendidivirga corallicola</name>
    <dbReference type="NCBI Taxonomy" id="3051826"/>
    <lineage>
        <taxon>Bacteria</taxon>
        <taxon>Pseudomonadati</taxon>
        <taxon>Bacteroidota</taxon>
        <taxon>Cytophagia</taxon>
        <taxon>Cytophagales</taxon>
        <taxon>Splendidivirgaceae</taxon>
        <taxon>Splendidivirga</taxon>
    </lineage>
</organism>
<keyword evidence="1" id="KW-1133">Transmembrane helix</keyword>
<comment type="caution">
    <text evidence="2">The sequence shown here is derived from an EMBL/GenBank/DDBJ whole genome shotgun (WGS) entry which is preliminary data.</text>
</comment>
<proteinExistence type="predicted"/>
<accession>A0ABT8KQ43</accession>
<evidence type="ECO:0000313" key="3">
    <source>
        <dbReference type="Proteomes" id="UP001172082"/>
    </source>
</evidence>